<reference evidence="3" key="1">
    <citation type="submission" date="2016-11" db="UniProtKB">
        <authorList>
            <consortium name="WormBaseParasite"/>
        </authorList>
    </citation>
    <scope>IDENTIFICATION</scope>
</reference>
<dbReference type="WBParaSite" id="Hba_11768">
    <property type="protein sequence ID" value="Hba_11768"/>
    <property type="gene ID" value="Hba_11768"/>
</dbReference>
<evidence type="ECO:0000313" key="2">
    <source>
        <dbReference type="Proteomes" id="UP000095283"/>
    </source>
</evidence>
<sequence>MPIVHDSKQSLPDPCLITLEKTVKIQITYERNEKLRHFLVSTPLIIKIQMRNQRLVEQLREKSAQFSKLQFHVHKLDNQIDCLTRRCALSEALDKLTFDERLIQRSASIFEKMEDRLKEFRNQMQNAKLDAVNIQQMVSMRIYLLIQVSHCIYEFSLDTFSYTSKNYLVKSECNDPSLKRKLDMMPCYEALYSFTNGVVRKLNEMRWSLLEKAADASRAEIDLITTQSSLLITHAQIERLRIKLRATTRYKRPASFHGENLLDRIVSMNVQLEKSSNRPVSRIEHMMREMSNNNRNRTKMTLPLPREKAKEAVRRPIRLTNENGVLDKVITSLQDVTTLRSSTTTPIMGRRVDRRPTIYDIVLDTPSRIEKVRKQERGYSTDTRNDDRSNCERNEIWLREDCLKDREERSRDEKRLSCIDGDRKQWKIQRSQPVHLTRIRPPSQSTTQTKAVGYLHFPLVLLSYRSLTVSNWRLSASIRCTAVTQRFSIGFRSEEHDSQSIVSTSLYSNQVLVL</sequence>
<proteinExistence type="predicted"/>
<evidence type="ECO:0000313" key="3">
    <source>
        <dbReference type="WBParaSite" id="Hba_11768"/>
    </source>
</evidence>
<keyword evidence="1" id="KW-0175">Coiled coil</keyword>
<accession>A0A1I7X2S9</accession>
<dbReference type="AlphaFoldDB" id="A0A1I7X2S9"/>
<evidence type="ECO:0000256" key="1">
    <source>
        <dbReference type="SAM" id="Coils"/>
    </source>
</evidence>
<organism evidence="2 3">
    <name type="scientific">Heterorhabditis bacteriophora</name>
    <name type="common">Entomopathogenic nematode worm</name>
    <dbReference type="NCBI Taxonomy" id="37862"/>
    <lineage>
        <taxon>Eukaryota</taxon>
        <taxon>Metazoa</taxon>
        <taxon>Ecdysozoa</taxon>
        <taxon>Nematoda</taxon>
        <taxon>Chromadorea</taxon>
        <taxon>Rhabditida</taxon>
        <taxon>Rhabditina</taxon>
        <taxon>Rhabditomorpha</taxon>
        <taxon>Strongyloidea</taxon>
        <taxon>Heterorhabditidae</taxon>
        <taxon>Heterorhabditis</taxon>
    </lineage>
</organism>
<feature type="coiled-coil region" evidence="1">
    <location>
        <begin position="103"/>
        <end position="137"/>
    </location>
</feature>
<dbReference type="Proteomes" id="UP000095283">
    <property type="component" value="Unplaced"/>
</dbReference>
<name>A0A1I7X2S9_HETBA</name>
<keyword evidence="2" id="KW-1185">Reference proteome</keyword>
<protein>
    <submittedName>
        <fullName evidence="3">DUF4708 domain-containing protein</fullName>
    </submittedName>
</protein>